<dbReference type="Gene3D" id="1.10.8.80">
    <property type="entry name" value="Magnesium chelatase subunit I, C-Terminal domain"/>
    <property type="match status" value="1"/>
</dbReference>
<sequence>MNVGHAAPTDQEMARAAGVLKVISDTYSAKMVGQERLRTSLLISLIADGHILLESVPGLAKTTAASTLAATVQAQFKRIQCTPDLLPSDITGNQIYDNSSGSFRTVLGPVHANFVLLDEINRSSAKTQSAMLEAMQEHQTTIGGEIYPLPEPFLVIATQNPIEQEGTYELPEAQMDRFLLKEIVEYPSPNEELEVLNRIDSGVLGRGSEGHVASVVSLDDVKMLQDIASRIYVDAAVRNYIVSLVYVTRNPAPYIGEEKARYLKYGASPRASIAFLQAARAYALLSGRSYVVPEDVRSLRHVVLRHRVLLTFEAQAENIRSEEIIDAIFAAVPTP</sequence>
<dbReference type="Pfam" id="PF07726">
    <property type="entry name" value="AAA_3"/>
    <property type="match status" value="1"/>
</dbReference>
<dbReference type="OrthoDB" id="9808397at2"/>
<dbReference type="RefSeq" id="WP_147824309.1">
    <property type="nucleotide sequence ID" value="NZ_BAAARG010000001.1"/>
</dbReference>
<feature type="domain" description="ATPase AAA-3" evidence="1">
    <location>
        <begin position="50"/>
        <end position="180"/>
    </location>
</feature>
<dbReference type="PIRSF" id="PIRSF002849">
    <property type="entry name" value="AAA_ATPase_chaperone_MoxR_prd"/>
    <property type="match status" value="1"/>
</dbReference>
<evidence type="ECO:0000313" key="3">
    <source>
        <dbReference type="EMBL" id="TXK05498.1"/>
    </source>
</evidence>
<dbReference type="Proteomes" id="UP000321196">
    <property type="component" value="Unassembled WGS sequence"/>
</dbReference>
<dbReference type="GO" id="GO:0005524">
    <property type="term" value="F:ATP binding"/>
    <property type="evidence" value="ECO:0007669"/>
    <property type="project" value="InterPro"/>
</dbReference>
<feature type="domain" description="ChlI/MoxR AAA lid" evidence="2">
    <location>
        <begin position="260"/>
        <end position="327"/>
    </location>
</feature>
<protein>
    <submittedName>
        <fullName evidence="3">MoxR family ATPase</fullName>
    </submittedName>
</protein>
<evidence type="ECO:0000313" key="4">
    <source>
        <dbReference type="Proteomes" id="UP000321196"/>
    </source>
</evidence>
<dbReference type="Pfam" id="PF17863">
    <property type="entry name" value="AAA_lid_2"/>
    <property type="match status" value="1"/>
</dbReference>
<gene>
    <name evidence="3" type="ORF">FVP60_00400</name>
</gene>
<name>A0A5C8HQT8_9MICO</name>
<dbReference type="Gene3D" id="3.40.50.300">
    <property type="entry name" value="P-loop containing nucleotide triphosphate hydrolases"/>
    <property type="match status" value="1"/>
</dbReference>
<proteinExistence type="predicted"/>
<dbReference type="PANTHER" id="PTHR42759:SF1">
    <property type="entry name" value="MAGNESIUM-CHELATASE SUBUNIT CHLD"/>
    <property type="match status" value="1"/>
</dbReference>
<dbReference type="SUPFAM" id="SSF52540">
    <property type="entry name" value="P-loop containing nucleoside triphosphate hydrolases"/>
    <property type="match status" value="1"/>
</dbReference>
<keyword evidence="4" id="KW-1185">Reference proteome</keyword>
<dbReference type="InterPro" id="IPR011703">
    <property type="entry name" value="ATPase_AAA-3"/>
</dbReference>
<dbReference type="AlphaFoldDB" id="A0A5C8HQT8"/>
<reference evidence="3 4" key="1">
    <citation type="submission" date="2019-08" db="EMBL/GenBank/DDBJ databases">
        <authorList>
            <person name="Dong K."/>
        </authorList>
    </citation>
    <scope>NUCLEOTIDE SEQUENCE [LARGE SCALE GENOMIC DNA]</scope>
    <source>
        <strain evidence="3 4">M4-8</strain>
    </source>
</reference>
<organism evidence="3 4">
    <name type="scientific">Microbacterium mitrae</name>
    <dbReference type="NCBI Taxonomy" id="664640"/>
    <lineage>
        <taxon>Bacteria</taxon>
        <taxon>Bacillati</taxon>
        <taxon>Actinomycetota</taxon>
        <taxon>Actinomycetes</taxon>
        <taxon>Micrococcales</taxon>
        <taxon>Microbacteriaceae</taxon>
        <taxon>Microbacterium</taxon>
    </lineage>
</organism>
<dbReference type="InterPro" id="IPR050764">
    <property type="entry name" value="CbbQ/NirQ/NorQ/GpvN"/>
</dbReference>
<dbReference type="InterPro" id="IPR027417">
    <property type="entry name" value="P-loop_NTPase"/>
</dbReference>
<comment type="caution">
    <text evidence="3">The sequence shown here is derived from an EMBL/GenBank/DDBJ whole genome shotgun (WGS) entry which is preliminary data.</text>
</comment>
<dbReference type="EMBL" id="VRSW01000001">
    <property type="protein sequence ID" value="TXK05498.1"/>
    <property type="molecule type" value="Genomic_DNA"/>
</dbReference>
<dbReference type="PANTHER" id="PTHR42759">
    <property type="entry name" value="MOXR FAMILY PROTEIN"/>
    <property type="match status" value="1"/>
</dbReference>
<dbReference type="InterPro" id="IPR041628">
    <property type="entry name" value="ChlI/MoxR_AAA_lid"/>
</dbReference>
<evidence type="ECO:0000259" key="2">
    <source>
        <dbReference type="Pfam" id="PF17863"/>
    </source>
</evidence>
<dbReference type="GO" id="GO:0016887">
    <property type="term" value="F:ATP hydrolysis activity"/>
    <property type="evidence" value="ECO:0007669"/>
    <property type="project" value="InterPro"/>
</dbReference>
<accession>A0A5C8HQT8</accession>
<evidence type="ECO:0000259" key="1">
    <source>
        <dbReference type="Pfam" id="PF07726"/>
    </source>
</evidence>